<dbReference type="AlphaFoldDB" id="A0AAW5KBF5"/>
<comment type="caution">
    <text evidence="3">The sequence shown here is derived from an EMBL/GenBank/DDBJ whole genome shotgun (WGS) entry which is preliminary data.</text>
</comment>
<dbReference type="EMBL" id="JANGAB010000003">
    <property type="protein sequence ID" value="MCQ4949335.1"/>
    <property type="molecule type" value="Genomic_DNA"/>
</dbReference>
<feature type="domain" description="Phage capsid-like C-terminal" evidence="2">
    <location>
        <begin position="99"/>
        <end position="236"/>
    </location>
</feature>
<comment type="subcellular location">
    <subcellularLocation>
        <location evidence="1">Virion</location>
    </subcellularLocation>
</comment>
<dbReference type="Pfam" id="PF05065">
    <property type="entry name" value="Phage_capsid"/>
    <property type="match status" value="1"/>
</dbReference>
<organism evidence="3 4">
    <name type="scientific">Bittarella massiliensis</name>
    <name type="common">ex Durand et al. 2017</name>
    <dbReference type="NCBI Taxonomy" id="1720313"/>
    <lineage>
        <taxon>Bacteria</taxon>
        <taxon>Bacillati</taxon>
        <taxon>Bacillota</taxon>
        <taxon>Clostridia</taxon>
        <taxon>Eubacteriales</taxon>
        <taxon>Oscillospiraceae</taxon>
        <taxon>Bittarella (ex Durand et al. 2017)</taxon>
    </lineage>
</organism>
<dbReference type="InterPro" id="IPR054612">
    <property type="entry name" value="Phage_capsid-like_C"/>
</dbReference>
<dbReference type="NCBIfam" id="TIGR01554">
    <property type="entry name" value="major_cap_HK97"/>
    <property type="match status" value="1"/>
</dbReference>
<evidence type="ECO:0000259" key="2">
    <source>
        <dbReference type="Pfam" id="PF05065"/>
    </source>
</evidence>
<evidence type="ECO:0000313" key="4">
    <source>
        <dbReference type="Proteomes" id="UP001205063"/>
    </source>
</evidence>
<evidence type="ECO:0000256" key="1">
    <source>
        <dbReference type="ARBA" id="ARBA00004328"/>
    </source>
</evidence>
<dbReference type="RefSeq" id="WP_256135966.1">
    <property type="nucleotide sequence ID" value="NZ_JANGAB010000003.1"/>
</dbReference>
<accession>A0AAW5KBF5</accession>
<gene>
    <name evidence="3" type="ORF">NE646_06595</name>
</gene>
<name>A0AAW5KBF5_9FIRM</name>
<dbReference type="SUPFAM" id="SSF56563">
    <property type="entry name" value="Major capsid protein gp5"/>
    <property type="match status" value="1"/>
</dbReference>
<sequence length="401" mass="43480">MTNFDKLDAARGELATRMLAAAKEDNNEAFVAAFCDFGRSVEDALMKEARELREQNDAAILQARGVRQLTSEEATYYTALADAFRSPNPRAALSELDAVMPKTTIDAVFDDLIHQHPLLEAIDFQNTEGLVEILVNTNGTELATWSPLTNAITKELTSGFKKITLGMHKLSAFIPVAKAMLDLGPAWLDRYVRAILTEALYNGLEAGIISGDGKDAPIGMTRQVGEGVTVTGGKYPEKTAVSLTALDPVAYGQLLSTLTQAPNGQRRAVSSVIMVANPVDYLTKIMPATTIRAADGTYVSNVLPFPTTIIQSVHMAEGKAVVGLPKRYFACLGTAKSGKLEYSDEYHFLEDERVYLTKLYGHGEPLDNNAFILCDISKLEPAIQEVNVKQVKGTVTTKASA</sequence>
<proteinExistence type="predicted"/>
<reference evidence="3" key="1">
    <citation type="submission" date="2022-06" db="EMBL/GenBank/DDBJ databases">
        <title>Isolation of gut microbiota from human fecal samples.</title>
        <authorList>
            <person name="Pamer E.G."/>
            <person name="Barat B."/>
            <person name="Waligurski E."/>
            <person name="Medina S."/>
            <person name="Paddock L."/>
            <person name="Mostad J."/>
        </authorList>
    </citation>
    <scope>NUCLEOTIDE SEQUENCE</scope>
    <source>
        <strain evidence="3">DFI.7.96</strain>
    </source>
</reference>
<evidence type="ECO:0000313" key="3">
    <source>
        <dbReference type="EMBL" id="MCQ4949335.1"/>
    </source>
</evidence>
<dbReference type="Gene3D" id="3.30.2400.10">
    <property type="entry name" value="Major capsid protein gp5"/>
    <property type="match status" value="1"/>
</dbReference>
<dbReference type="InterPro" id="IPR024455">
    <property type="entry name" value="Phage_capsid"/>
</dbReference>
<protein>
    <submittedName>
        <fullName evidence="3">Phage major capsid protein</fullName>
    </submittedName>
</protein>
<dbReference type="Proteomes" id="UP001205063">
    <property type="component" value="Unassembled WGS sequence"/>
</dbReference>